<dbReference type="AlphaFoldDB" id="A0A5J4KPY4"/>
<organism evidence="1 2">
    <name type="scientific">Dictyobacter vulcani</name>
    <dbReference type="NCBI Taxonomy" id="2607529"/>
    <lineage>
        <taxon>Bacteria</taxon>
        <taxon>Bacillati</taxon>
        <taxon>Chloroflexota</taxon>
        <taxon>Ktedonobacteria</taxon>
        <taxon>Ktedonobacterales</taxon>
        <taxon>Dictyobacteraceae</taxon>
        <taxon>Dictyobacter</taxon>
    </lineage>
</organism>
<accession>A0A5J4KPY4</accession>
<gene>
    <name evidence="1" type="ORF">KDW_26420</name>
</gene>
<proteinExistence type="predicted"/>
<name>A0A5J4KPY4_9CHLR</name>
<dbReference type="EMBL" id="BKZW01000001">
    <property type="protein sequence ID" value="GER88480.1"/>
    <property type="molecule type" value="Genomic_DNA"/>
</dbReference>
<protein>
    <recommendedName>
        <fullName evidence="3">Transposase IS701-like DDE domain-containing protein</fullName>
    </recommendedName>
</protein>
<dbReference type="Proteomes" id="UP000326912">
    <property type="component" value="Unassembled WGS sequence"/>
</dbReference>
<evidence type="ECO:0008006" key="3">
    <source>
        <dbReference type="Google" id="ProtNLM"/>
    </source>
</evidence>
<dbReference type="InterPro" id="IPR012337">
    <property type="entry name" value="RNaseH-like_sf"/>
</dbReference>
<evidence type="ECO:0000313" key="1">
    <source>
        <dbReference type="EMBL" id="GER88480.1"/>
    </source>
</evidence>
<keyword evidence="2" id="KW-1185">Reference proteome</keyword>
<dbReference type="SUPFAM" id="SSF53098">
    <property type="entry name" value="Ribonuclease H-like"/>
    <property type="match status" value="1"/>
</dbReference>
<evidence type="ECO:0000313" key="2">
    <source>
        <dbReference type="Proteomes" id="UP000326912"/>
    </source>
</evidence>
<reference evidence="1 2" key="1">
    <citation type="submission" date="2019-10" db="EMBL/GenBank/DDBJ databases">
        <title>Dictyobacter vulcani sp. nov., within the class Ktedonobacteria, isolated from soil of volcanic Mt. Zao.</title>
        <authorList>
            <person name="Zheng Y."/>
            <person name="Wang C.M."/>
            <person name="Sakai Y."/>
            <person name="Abe K."/>
            <person name="Yokota A."/>
            <person name="Yabe S."/>
        </authorList>
    </citation>
    <scope>NUCLEOTIDE SEQUENCE [LARGE SCALE GENOMIC DNA]</scope>
    <source>
        <strain evidence="1 2">W12</strain>
    </source>
</reference>
<comment type="caution">
    <text evidence="1">The sequence shown here is derived from an EMBL/GenBank/DDBJ whole genome shotgun (WGS) entry which is preliminary data.</text>
</comment>
<sequence length="238" mass="27176">MSLKYAIAGTKRQEAQEKLQRVTSLMEEYLEPLARPLDAYVDKRLVRTFFQLIRTIIEARNRSTGLMVSELGSTMLSGRQATAGEKRIHRLLTSEKWSEELIRIFQWNQAQERYEELKREGEEILVVWDGSEIEKPESQKAEDLCAVRSSKAARRKKSRKGIFNQPGGKPIIVQGYEWTACVVVGEKGKPSLAMMDFWSRRGPDAQTTKEEEEKMLARGSGEEMYCTCLIGDTLVVHG</sequence>